<feature type="repeat" description="TPR" evidence="7">
    <location>
        <begin position="371"/>
        <end position="404"/>
    </location>
</feature>
<organism evidence="10 11">
    <name type="scientific">Jaapia argillacea MUCL 33604</name>
    <dbReference type="NCBI Taxonomy" id="933084"/>
    <lineage>
        <taxon>Eukaryota</taxon>
        <taxon>Fungi</taxon>
        <taxon>Dikarya</taxon>
        <taxon>Basidiomycota</taxon>
        <taxon>Agaricomycotina</taxon>
        <taxon>Agaricomycetes</taxon>
        <taxon>Agaricomycetidae</taxon>
        <taxon>Jaapiales</taxon>
        <taxon>Jaapiaceae</taxon>
        <taxon>Jaapia</taxon>
    </lineage>
</organism>
<keyword evidence="5 7" id="KW-0802">TPR repeat</keyword>
<evidence type="ECO:0000313" key="10">
    <source>
        <dbReference type="EMBL" id="KDQ57504.1"/>
    </source>
</evidence>
<dbReference type="Pfam" id="PF13181">
    <property type="entry name" value="TPR_8"/>
    <property type="match status" value="2"/>
</dbReference>
<evidence type="ECO:0000256" key="2">
    <source>
        <dbReference type="ARBA" id="ARBA00022737"/>
    </source>
</evidence>
<dbReference type="Pfam" id="PF13432">
    <property type="entry name" value="TPR_16"/>
    <property type="match status" value="1"/>
</dbReference>
<keyword evidence="6" id="KW-0131">Cell cycle</keyword>
<dbReference type="PANTHER" id="PTHR12558">
    <property type="entry name" value="CELL DIVISION CYCLE 16,23,27"/>
    <property type="match status" value="1"/>
</dbReference>
<gene>
    <name evidence="10" type="ORF">JAAARDRAFT_156232</name>
</gene>
<proteinExistence type="predicted"/>
<protein>
    <recommendedName>
        <fullName evidence="9">Cdc23 domain-containing protein</fullName>
    </recommendedName>
</protein>
<evidence type="ECO:0000256" key="1">
    <source>
        <dbReference type="ARBA" id="ARBA00022618"/>
    </source>
</evidence>
<evidence type="ECO:0000313" key="11">
    <source>
        <dbReference type="Proteomes" id="UP000027265"/>
    </source>
</evidence>
<dbReference type="FunCoup" id="A0A067PRZ9">
    <property type="interactions" value="334"/>
</dbReference>
<evidence type="ECO:0000256" key="3">
    <source>
        <dbReference type="ARBA" id="ARBA00022776"/>
    </source>
</evidence>
<dbReference type="InterPro" id="IPR011990">
    <property type="entry name" value="TPR-like_helical_dom_sf"/>
</dbReference>
<accession>A0A067PRZ9</accession>
<keyword evidence="3" id="KW-0498">Mitosis</keyword>
<dbReference type="STRING" id="933084.A0A067PRZ9"/>
<feature type="domain" description="Cdc23" evidence="9">
    <location>
        <begin position="13"/>
        <end position="310"/>
    </location>
</feature>
<evidence type="ECO:0000256" key="5">
    <source>
        <dbReference type="ARBA" id="ARBA00022803"/>
    </source>
</evidence>
<keyword evidence="2" id="KW-0677">Repeat</keyword>
<dbReference type="Gene3D" id="1.25.40.10">
    <property type="entry name" value="Tetratricopeptide repeat domain"/>
    <property type="match status" value="3"/>
</dbReference>
<evidence type="ECO:0000256" key="7">
    <source>
        <dbReference type="PROSITE-ProRule" id="PRU00339"/>
    </source>
</evidence>
<feature type="compositionally biased region" description="Low complexity" evidence="8">
    <location>
        <begin position="82"/>
        <end position="95"/>
    </location>
</feature>
<evidence type="ECO:0000256" key="4">
    <source>
        <dbReference type="ARBA" id="ARBA00022786"/>
    </source>
</evidence>
<dbReference type="InterPro" id="IPR007192">
    <property type="entry name" value="APC8"/>
</dbReference>
<dbReference type="OrthoDB" id="10262026at2759"/>
<feature type="compositionally biased region" description="Polar residues" evidence="8">
    <location>
        <begin position="51"/>
        <end position="60"/>
    </location>
</feature>
<dbReference type="InParanoid" id="A0A067PRZ9"/>
<dbReference type="GO" id="GO:0045842">
    <property type="term" value="P:positive regulation of mitotic metaphase/anaphase transition"/>
    <property type="evidence" value="ECO:0007669"/>
    <property type="project" value="TreeGrafter"/>
</dbReference>
<dbReference type="GO" id="GO:0005680">
    <property type="term" value="C:anaphase-promoting complex"/>
    <property type="evidence" value="ECO:0007669"/>
    <property type="project" value="InterPro"/>
</dbReference>
<dbReference type="InterPro" id="IPR019734">
    <property type="entry name" value="TPR_rpt"/>
</dbReference>
<dbReference type="PROSITE" id="PS50005">
    <property type="entry name" value="TPR"/>
    <property type="match status" value="3"/>
</dbReference>
<evidence type="ECO:0000256" key="8">
    <source>
        <dbReference type="SAM" id="MobiDB-lite"/>
    </source>
</evidence>
<dbReference type="GO" id="GO:0031145">
    <property type="term" value="P:anaphase-promoting complex-dependent catabolic process"/>
    <property type="evidence" value="ECO:0007669"/>
    <property type="project" value="TreeGrafter"/>
</dbReference>
<feature type="compositionally biased region" description="Low complexity" evidence="8">
    <location>
        <begin position="61"/>
        <end position="74"/>
    </location>
</feature>
<keyword evidence="11" id="KW-1185">Reference proteome</keyword>
<dbReference type="GO" id="GO:0051301">
    <property type="term" value="P:cell division"/>
    <property type="evidence" value="ECO:0007669"/>
    <property type="project" value="UniProtKB-KW"/>
</dbReference>
<dbReference type="Proteomes" id="UP000027265">
    <property type="component" value="Unassembled WGS sequence"/>
</dbReference>
<sequence length="623" mass="71105">MTTVNAVNSDMVAAMRKAVKDCSERGLTVASKWVSELLLSVPEAKRHESQSHASESTFHTSTPARSRSPRPSLSFAHPSPVPTSSQTATASTPASHLYGARLRPPSDEMQALERERELQDEDIYFAAKAYVDGKEFLRAVHILKDCRSSKARFLYIYSQFMASEKKALKDWHRLDSNRHQPPVPVNSSLRDLLEMVKNVTDPFLLFLKGLFLSRMARREEAIECILLSMASYPWNWSAWLLLGTCIGDTEELSSLLPLIPLPPTHPLVQMLQFKTLNELHVPTDHEVALCDRLLGPDFFPNSLWLMSQRACALYHLHSFGQAEIQFQKVLALDPYRIDDIDIYSNILYVTDNRTKLSKLAHEYLALDKDRPEVCCLVGNHYSLRAEHEKAVKYFKRATQLDRTYLSAWTLMGHEYVEMKNSHAAIEAYRRAVDANRKDYRAWYGLGQAYELLNMHQYALYYYQRATALRPYDFRLWQSQGMCYEDLGRPREAIECLKHALLGADTHETTINAKLAKLHNDLEEYAEAAAYHRRIVEVSRADQKQVQEFSKSSMYVARYHMYLGGGDLSLAKEYLERVALSNAEEVTQAAEMLKKLKVMIDKKAQAQTQPNVSQPSTQPVAASA</sequence>
<feature type="compositionally biased region" description="Polar residues" evidence="8">
    <location>
        <begin position="604"/>
        <end position="623"/>
    </location>
</feature>
<reference evidence="11" key="1">
    <citation type="journal article" date="2014" name="Proc. Natl. Acad. Sci. U.S.A.">
        <title>Extensive sampling of basidiomycete genomes demonstrates inadequacy of the white-rot/brown-rot paradigm for wood decay fungi.</title>
        <authorList>
            <person name="Riley R."/>
            <person name="Salamov A.A."/>
            <person name="Brown D.W."/>
            <person name="Nagy L.G."/>
            <person name="Floudas D."/>
            <person name="Held B.W."/>
            <person name="Levasseur A."/>
            <person name="Lombard V."/>
            <person name="Morin E."/>
            <person name="Otillar R."/>
            <person name="Lindquist E.A."/>
            <person name="Sun H."/>
            <person name="LaButti K.M."/>
            <person name="Schmutz J."/>
            <person name="Jabbour D."/>
            <person name="Luo H."/>
            <person name="Baker S.E."/>
            <person name="Pisabarro A.G."/>
            <person name="Walton J.D."/>
            <person name="Blanchette R.A."/>
            <person name="Henrissat B."/>
            <person name="Martin F."/>
            <person name="Cullen D."/>
            <person name="Hibbett D.S."/>
            <person name="Grigoriev I.V."/>
        </authorList>
    </citation>
    <scope>NUCLEOTIDE SEQUENCE [LARGE SCALE GENOMIC DNA]</scope>
    <source>
        <strain evidence="11">MUCL 33604</strain>
    </source>
</reference>
<name>A0A067PRZ9_9AGAM</name>
<dbReference type="EMBL" id="KL197719">
    <property type="protein sequence ID" value="KDQ57504.1"/>
    <property type="molecule type" value="Genomic_DNA"/>
</dbReference>
<keyword evidence="4" id="KW-0833">Ubl conjugation pathway</keyword>
<evidence type="ECO:0000259" key="9">
    <source>
        <dbReference type="Pfam" id="PF04049"/>
    </source>
</evidence>
<feature type="region of interest" description="Disordered" evidence="8">
    <location>
        <begin position="45"/>
        <end position="103"/>
    </location>
</feature>
<dbReference type="AlphaFoldDB" id="A0A067PRZ9"/>
<dbReference type="SMART" id="SM00028">
    <property type="entry name" value="TPR"/>
    <property type="match status" value="7"/>
</dbReference>
<dbReference type="PANTHER" id="PTHR12558:SF10">
    <property type="entry name" value="CELL DIVISION CYCLE PROTEIN 23 HOMOLOG"/>
    <property type="match status" value="1"/>
</dbReference>
<feature type="region of interest" description="Disordered" evidence="8">
    <location>
        <begin position="603"/>
        <end position="623"/>
    </location>
</feature>
<dbReference type="SUPFAM" id="SSF48452">
    <property type="entry name" value="TPR-like"/>
    <property type="match status" value="2"/>
</dbReference>
<evidence type="ECO:0000256" key="6">
    <source>
        <dbReference type="ARBA" id="ARBA00023306"/>
    </source>
</evidence>
<dbReference type="Pfam" id="PF04049">
    <property type="entry name" value="ANAPC8"/>
    <property type="match status" value="1"/>
</dbReference>
<feature type="repeat" description="TPR" evidence="7">
    <location>
        <begin position="405"/>
        <end position="438"/>
    </location>
</feature>
<dbReference type="GO" id="GO:0016567">
    <property type="term" value="P:protein ubiquitination"/>
    <property type="evidence" value="ECO:0007669"/>
    <property type="project" value="TreeGrafter"/>
</dbReference>
<keyword evidence="1" id="KW-0132">Cell division</keyword>
<feature type="repeat" description="TPR" evidence="7">
    <location>
        <begin position="439"/>
        <end position="472"/>
    </location>
</feature>
<dbReference type="HOGENOM" id="CLU_018320_4_1_1"/>